<dbReference type="GO" id="GO:0004674">
    <property type="term" value="F:protein serine/threonine kinase activity"/>
    <property type="evidence" value="ECO:0007669"/>
    <property type="project" value="UniProtKB-KW"/>
</dbReference>
<dbReference type="SUPFAM" id="SSF56112">
    <property type="entry name" value="Protein kinase-like (PK-like)"/>
    <property type="match status" value="1"/>
</dbReference>
<dbReference type="Proteomes" id="UP000325780">
    <property type="component" value="Unassembled WGS sequence"/>
</dbReference>
<comment type="catalytic activity">
    <reaction evidence="8">
        <text>L-seryl-[protein] + ATP = O-phospho-L-seryl-[protein] + ADP + H(+)</text>
        <dbReference type="Rhea" id="RHEA:17989"/>
        <dbReference type="Rhea" id="RHEA-COMP:9863"/>
        <dbReference type="Rhea" id="RHEA-COMP:11604"/>
        <dbReference type="ChEBI" id="CHEBI:15378"/>
        <dbReference type="ChEBI" id="CHEBI:29999"/>
        <dbReference type="ChEBI" id="CHEBI:30616"/>
        <dbReference type="ChEBI" id="CHEBI:83421"/>
        <dbReference type="ChEBI" id="CHEBI:456216"/>
        <dbReference type="EC" id="2.7.11.1"/>
    </reaction>
</comment>
<dbReference type="GO" id="GO:0005524">
    <property type="term" value="F:ATP binding"/>
    <property type="evidence" value="ECO:0007669"/>
    <property type="project" value="UniProtKB-KW"/>
</dbReference>
<evidence type="ECO:0000256" key="6">
    <source>
        <dbReference type="ARBA" id="ARBA00022840"/>
    </source>
</evidence>
<comment type="catalytic activity">
    <reaction evidence="7">
        <text>L-threonyl-[protein] + ATP = O-phospho-L-threonyl-[protein] + ADP + H(+)</text>
        <dbReference type="Rhea" id="RHEA:46608"/>
        <dbReference type="Rhea" id="RHEA-COMP:11060"/>
        <dbReference type="Rhea" id="RHEA-COMP:11605"/>
        <dbReference type="ChEBI" id="CHEBI:15378"/>
        <dbReference type="ChEBI" id="CHEBI:30013"/>
        <dbReference type="ChEBI" id="CHEBI:30616"/>
        <dbReference type="ChEBI" id="CHEBI:61977"/>
        <dbReference type="ChEBI" id="CHEBI:456216"/>
        <dbReference type="EC" id="2.7.11.1"/>
    </reaction>
</comment>
<dbReference type="EC" id="2.7.11.1" evidence="1"/>
<evidence type="ECO:0000256" key="5">
    <source>
        <dbReference type="ARBA" id="ARBA00022777"/>
    </source>
</evidence>
<evidence type="ECO:0000256" key="1">
    <source>
        <dbReference type="ARBA" id="ARBA00012513"/>
    </source>
</evidence>
<dbReference type="PROSITE" id="PS50011">
    <property type="entry name" value="PROTEIN_KINASE_DOM"/>
    <property type="match status" value="1"/>
</dbReference>
<proteinExistence type="predicted"/>
<sequence length="359" mass="40980">MLKRMSRFYPIVGDVEPIDEYLPGGYHPVHLREIIHRRYDVLYKWGYDQYSTSWVANDMSLGKLVTLRIFKAVIPGDCQELDMLLHLSNQDQHHPGHNHVLRLRDQFTHIGPNGGHLCHVFPLIMSDGGQMSVRKILRHSDYVGKVSEQILLGLEYLHRQGFIHGDLQPANILFTVDMSFSDLKTTEGEYIPVVWLPGVIQDRYVPRYLMSSPKLCGMLEDADPSTLIVKVGALGRGHICIPVMPIAFRAPELIEQNSWSEKVDIWAIGCLIFQLATHQPLFPLETSCPADVALERLRSYVDDLFEFGYQGFAVSIIERLPTGFGKEEEFADFLWSTLQEHPESRGSIPELLDHSFLKD</sequence>
<dbReference type="PANTHER" id="PTHR47634:SF9">
    <property type="entry name" value="PROTEIN KINASE DOMAIN-CONTAINING PROTEIN-RELATED"/>
    <property type="match status" value="1"/>
</dbReference>
<keyword evidence="2" id="KW-0723">Serine/threonine-protein kinase</keyword>
<reference evidence="10 11" key="1">
    <citation type="submission" date="2019-04" db="EMBL/GenBank/DDBJ databases">
        <title>Friends and foes A comparative genomics study of 23 Aspergillus species from section Flavi.</title>
        <authorList>
            <consortium name="DOE Joint Genome Institute"/>
            <person name="Kjaerbolling I."/>
            <person name="Vesth T."/>
            <person name="Frisvad J.C."/>
            <person name="Nybo J.L."/>
            <person name="Theobald S."/>
            <person name="Kildgaard S."/>
            <person name="Isbrandt T."/>
            <person name="Kuo A."/>
            <person name="Sato A."/>
            <person name="Lyhne E.K."/>
            <person name="Kogle M.E."/>
            <person name="Wiebenga A."/>
            <person name="Kun R.S."/>
            <person name="Lubbers R.J."/>
            <person name="Makela M.R."/>
            <person name="Barry K."/>
            <person name="Chovatia M."/>
            <person name="Clum A."/>
            <person name="Daum C."/>
            <person name="Haridas S."/>
            <person name="He G."/>
            <person name="LaButti K."/>
            <person name="Lipzen A."/>
            <person name="Mondo S."/>
            <person name="Riley R."/>
            <person name="Salamov A."/>
            <person name="Simmons B.A."/>
            <person name="Magnuson J.K."/>
            <person name="Henrissat B."/>
            <person name="Mortensen U.H."/>
            <person name="Larsen T.O."/>
            <person name="Devries R.P."/>
            <person name="Grigoriev I.V."/>
            <person name="Machida M."/>
            <person name="Baker S.E."/>
            <person name="Andersen M.R."/>
        </authorList>
    </citation>
    <scope>NUCLEOTIDE SEQUENCE [LARGE SCALE GENOMIC DNA]</scope>
    <source>
        <strain evidence="10 11">IBT 18842</strain>
    </source>
</reference>
<keyword evidence="6" id="KW-0067">ATP-binding</keyword>
<dbReference type="GO" id="GO:0000245">
    <property type="term" value="P:spliceosomal complex assembly"/>
    <property type="evidence" value="ECO:0007669"/>
    <property type="project" value="TreeGrafter"/>
</dbReference>
<accession>A0A5N6TVF2</accession>
<keyword evidence="11" id="KW-1185">Reference proteome</keyword>
<dbReference type="PANTHER" id="PTHR47634">
    <property type="entry name" value="PROTEIN KINASE DOMAIN-CONTAINING PROTEIN-RELATED"/>
    <property type="match status" value="1"/>
</dbReference>
<evidence type="ECO:0000256" key="2">
    <source>
        <dbReference type="ARBA" id="ARBA00022527"/>
    </source>
</evidence>
<feature type="domain" description="Protein kinase" evidence="9">
    <location>
        <begin position="39"/>
        <end position="357"/>
    </location>
</feature>
<keyword evidence="4" id="KW-0547">Nucleotide-binding</keyword>
<dbReference type="InterPro" id="IPR051334">
    <property type="entry name" value="SRPK"/>
</dbReference>
<evidence type="ECO:0000313" key="10">
    <source>
        <dbReference type="EMBL" id="KAE8150353.1"/>
    </source>
</evidence>
<keyword evidence="5 10" id="KW-0418">Kinase</keyword>
<dbReference type="Gene3D" id="3.30.200.20">
    <property type="entry name" value="Phosphorylase Kinase, domain 1"/>
    <property type="match status" value="1"/>
</dbReference>
<keyword evidence="3" id="KW-0808">Transferase</keyword>
<dbReference type="AlphaFoldDB" id="A0A5N6TVF2"/>
<dbReference type="EMBL" id="ML742096">
    <property type="protein sequence ID" value="KAE8150353.1"/>
    <property type="molecule type" value="Genomic_DNA"/>
</dbReference>
<dbReference type="GO" id="GO:0050684">
    <property type="term" value="P:regulation of mRNA processing"/>
    <property type="evidence" value="ECO:0007669"/>
    <property type="project" value="TreeGrafter"/>
</dbReference>
<evidence type="ECO:0000256" key="4">
    <source>
        <dbReference type="ARBA" id="ARBA00022741"/>
    </source>
</evidence>
<dbReference type="Gene3D" id="1.10.510.10">
    <property type="entry name" value="Transferase(Phosphotransferase) domain 1"/>
    <property type="match status" value="1"/>
</dbReference>
<evidence type="ECO:0000259" key="9">
    <source>
        <dbReference type="PROSITE" id="PS50011"/>
    </source>
</evidence>
<evidence type="ECO:0000313" key="11">
    <source>
        <dbReference type="Proteomes" id="UP000325780"/>
    </source>
</evidence>
<protein>
    <recommendedName>
        <fullName evidence="1">non-specific serine/threonine protein kinase</fullName>
        <ecNumber evidence="1">2.7.11.1</ecNumber>
    </recommendedName>
</protein>
<evidence type="ECO:0000256" key="8">
    <source>
        <dbReference type="ARBA" id="ARBA00048679"/>
    </source>
</evidence>
<organism evidence="10 11">
    <name type="scientific">Aspergillus avenaceus</name>
    <dbReference type="NCBI Taxonomy" id="36643"/>
    <lineage>
        <taxon>Eukaryota</taxon>
        <taxon>Fungi</taxon>
        <taxon>Dikarya</taxon>
        <taxon>Ascomycota</taxon>
        <taxon>Pezizomycotina</taxon>
        <taxon>Eurotiomycetes</taxon>
        <taxon>Eurotiomycetidae</taxon>
        <taxon>Eurotiales</taxon>
        <taxon>Aspergillaceae</taxon>
        <taxon>Aspergillus</taxon>
        <taxon>Aspergillus subgen. Circumdati</taxon>
    </lineage>
</organism>
<evidence type="ECO:0000256" key="3">
    <source>
        <dbReference type="ARBA" id="ARBA00022679"/>
    </source>
</evidence>
<dbReference type="InterPro" id="IPR000719">
    <property type="entry name" value="Prot_kinase_dom"/>
</dbReference>
<evidence type="ECO:0000256" key="7">
    <source>
        <dbReference type="ARBA" id="ARBA00047899"/>
    </source>
</evidence>
<gene>
    <name evidence="10" type="ORF">BDV25DRAFT_129628</name>
</gene>
<name>A0A5N6TVF2_ASPAV</name>
<dbReference type="SMART" id="SM00220">
    <property type="entry name" value="S_TKc"/>
    <property type="match status" value="1"/>
</dbReference>
<dbReference type="OrthoDB" id="5979581at2759"/>
<dbReference type="InterPro" id="IPR011009">
    <property type="entry name" value="Kinase-like_dom_sf"/>
</dbReference>
<dbReference type="Pfam" id="PF00069">
    <property type="entry name" value="Pkinase"/>
    <property type="match status" value="2"/>
</dbReference>